<reference evidence="1" key="1">
    <citation type="journal article" date="2021" name="Proc. Natl. Acad. Sci. U.S.A.">
        <title>A Catalog of Tens of Thousands of Viruses from Human Metagenomes Reveals Hidden Associations with Chronic Diseases.</title>
        <authorList>
            <person name="Tisza M.J."/>
            <person name="Buck C.B."/>
        </authorList>
    </citation>
    <scope>NUCLEOTIDE SEQUENCE</scope>
    <source>
        <strain evidence="1">Ctmii12</strain>
    </source>
</reference>
<accession>A0A8S5LRB5</accession>
<name>A0A8S5LRB5_9CAUD</name>
<evidence type="ECO:0000313" key="1">
    <source>
        <dbReference type="EMBL" id="DAD72564.1"/>
    </source>
</evidence>
<proteinExistence type="predicted"/>
<organism evidence="1">
    <name type="scientific">Myoviridae sp. ctmii12</name>
    <dbReference type="NCBI Taxonomy" id="2827614"/>
    <lineage>
        <taxon>Viruses</taxon>
        <taxon>Duplodnaviria</taxon>
        <taxon>Heunggongvirae</taxon>
        <taxon>Uroviricota</taxon>
        <taxon>Caudoviricetes</taxon>
    </lineage>
</organism>
<sequence length="339" mass="37076">MGVFDSKHFNSEVFGKYLETVPRIKQNAFLKAGIFNARPEIKTMLSEQTGGNYVSLPMAGLINGTPKNYDGATDITADTIDTYMQGMVVYGRAQAWEEKDFTQDITGHDFMAEIAKQVAGYWDDDLQNNILAILEGIFGMTEAEDKKFVDAHTLDITEETDTKVGATTLNNAVQKAAGANKNIFTLVIAHSQVATNLENLQLLQYGKGVDANGVEKDLTLATWNGRTVLIDDDVPFDSSSGAYTSYILGRGAFDYCDIGAKVPNETTRDPLKAGGKDLLISRQRKLLAPRGISYKTPTTTTSPMPTDFKTAANWSLVKNEDGTRLNHKAIPIARIKSLG</sequence>
<dbReference type="EMBL" id="BK015901">
    <property type="protein sequence ID" value="DAD72564.1"/>
    <property type="molecule type" value="Genomic_DNA"/>
</dbReference>
<protein>
    <submittedName>
        <fullName evidence="1">Major capsid protein</fullName>
    </submittedName>
</protein>